<accession>A0A0A1V4L2</accession>
<sequence>MLAFLFHDLISLDSVDEADETPSTCCTIPANGVMVLTSCESSSVNIDGQSDVAIRASLVAWQVRRAKHVEGDPGSMAHALPQDQKFDQYYAGIAANGH</sequence>
<dbReference type="AlphaFoldDB" id="A0A0A1V4L2"/>
<dbReference type="Proteomes" id="UP000030151">
    <property type="component" value="Unassembled WGS sequence"/>
</dbReference>
<evidence type="ECO:0000313" key="1">
    <source>
        <dbReference type="EMBL" id="EXV05124.1"/>
    </source>
</evidence>
<proteinExistence type="predicted"/>
<evidence type="ECO:0000313" key="2">
    <source>
        <dbReference type="Proteomes" id="UP000030151"/>
    </source>
</evidence>
<protein>
    <submittedName>
        <fullName evidence="1">Uncharacterized protein</fullName>
    </submittedName>
</protein>
<reference evidence="1 2" key="1">
    <citation type="submission" date="2014-02" db="EMBL/GenBank/DDBJ databases">
        <title>The genome sequence of the entomopathogenic fungus Metarhizium robertsii ARSEF 2575.</title>
        <authorList>
            <person name="Giuliano Garisto Donzelli B."/>
            <person name="Roe B.A."/>
            <person name="Macmil S.L."/>
            <person name="Krasnoff S.B."/>
            <person name="Gibson D.M."/>
        </authorList>
    </citation>
    <scope>NUCLEOTIDE SEQUENCE [LARGE SCALE GENOMIC DNA]</scope>
    <source>
        <strain evidence="1 2">ARSEF 2575</strain>
    </source>
</reference>
<dbReference type="HOGENOM" id="CLU_2334062_0_0_1"/>
<comment type="caution">
    <text evidence="1">The sequence shown here is derived from an EMBL/GenBank/DDBJ whole genome shotgun (WGS) entry which is preliminary data.</text>
</comment>
<dbReference type="EMBL" id="JELW01000002">
    <property type="protein sequence ID" value="EXV05124.1"/>
    <property type="molecule type" value="Genomic_DNA"/>
</dbReference>
<name>A0A0A1V4L2_9HYPO</name>
<organism evidence="1 2">
    <name type="scientific">Metarhizium robertsii</name>
    <dbReference type="NCBI Taxonomy" id="568076"/>
    <lineage>
        <taxon>Eukaryota</taxon>
        <taxon>Fungi</taxon>
        <taxon>Dikarya</taxon>
        <taxon>Ascomycota</taxon>
        <taxon>Pezizomycotina</taxon>
        <taxon>Sordariomycetes</taxon>
        <taxon>Hypocreomycetidae</taxon>
        <taxon>Hypocreales</taxon>
        <taxon>Clavicipitaceae</taxon>
        <taxon>Metarhizium</taxon>
    </lineage>
</organism>
<gene>
    <name evidence="1" type="ORF">X797_002811</name>
</gene>